<evidence type="ECO:0000256" key="3">
    <source>
        <dbReference type="HAMAP-Rule" id="MF_01963"/>
    </source>
</evidence>
<dbReference type="PANTHER" id="PTHR42679:SF2">
    <property type="entry name" value="S-METHYL-5'-THIOADENOSINE PHOSPHORYLASE"/>
    <property type="match status" value="1"/>
</dbReference>
<feature type="site" description="Important for substrate specificity" evidence="3">
    <location>
        <position position="219"/>
    </location>
</feature>
<dbReference type="Proteomes" id="UP001621964">
    <property type="component" value="Unassembled WGS sequence"/>
</dbReference>
<dbReference type="Gene3D" id="3.40.50.1580">
    <property type="entry name" value="Nucleoside phosphorylase domain"/>
    <property type="match status" value="1"/>
</dbReference>
<comment type="catalytic activity">
    <reaction evidence="3">
        <text>a purine D-ribonucleoside + phosphate = a purine nucleobase + alpha-D-ribose 1-phosphate</text>
        <dbReference type="Rhea" id="RHEA:19805"/>
        <dbReference type="ChEBI" id="CHEBI:26386"/>
        <dbReference type="ChEBI" id="CHEBI:43474"/>
        <dbReference type="ChEBI" id="CHEBI:57720"/>
        <dbReference type="ChEBI" id="CHEBI:142355"/>
        <dbReference type="EC" id="2.4.2.1"/>
    </reaction>
</comment>
<feature type="binding site" evidence="3">
    <location>
        <position position="184"/>
    </location>
    <ligand>
        <name>phosphate</name>
        <dbReference type="ChEBI" id="CHEBI:43474"/>
    </ligand>
</feature>
<protein>
    <recommendedName>
        <fullName evidence="3">Purine nucleoside phosphorylase</fullName>
        <shortName evidence="3">PNP</shortName>
        <ecNumber evidence="3">2.4.2.1</ecNumber>
    </recommendedName>
</protein>
<gene>
    <name evidence="5" type="ORF">ACI43T_02950</name>
</gene>
<evidence type="ECO:0000256" key="1">
    <source>
        <dbReference type="ARBA" id="ARBA00022676"/>
    </source>
</evidence>
<feature type="binding site" evidence="3">
    <location>
        <position position="183"/>
    </location>
    <ligand>
        <name>substrate</name>
    </ligand>
</feature>
<comment type="caution">
    <text evidence="5">The sequence shown here is derived from an EMBL/GenBank/DDBJ whole genome shotgun (WGS) entry which is preliminary data.</text>
</comment>
<evidence type="ECO:0000256" key="2">
    <source>
        <dbReference type="ARBA" id="ARBA00022679"/>
    </source>
</evidence>
<evidence type="ECO:0000259" key="4">
    <source>
        <dbReference type="Pfam" id="PF01048"/>
    </source>
</evidence>
<feature type="binding site" evidence="3">
    <location>
        <begin position="83"/>
        <end position="84"/>
    </location>
    <ligand>
        <name>phosphate</name>
        <dbReference type="ChEBI" id="CHEBI:43474"/>
    </ligand>
</feature>
<feature type="domain" description="Nucleoside phosphorylase" evidence="4">
    <location>
        <begin position="2"/>
        <end position="235"/>
    </location>
</feature>
<feature type="binding site" evidence="3">
    <location>
        <begin position="50"/>
        <end position="51"/>
    </location>
    <ligand>
        <name>phosphate</name>
        <dbReference type="ChEBI" id="CHEBI:43474"/>
    </ligand>
</feature>
<dbReference type="PANTHER" id="PTHR42679">
    <property type="entry name" value="S-METHYL-5'-THIOADENOSINE PHOSPHORYLASE"/>
    <property type="match status" value="1"/>
</dbReference>
<dbReference type="EMBL" id="JBJGEB010000002">
    <property type="protein sequence ID" value="MFK7641460.1"/>
    <property type="molecule type" value="Genomic_DNA"/>
</dbReference>
<dbReference type="RefSeq" id="WP_009173454.1">
    <property type="nucleotide sequence ID" value="NZ_CAUJQB010000132.1"/>
</dbReference>
<dbReference type="CDD" id="cd09010">
    <property type="entry name" value="MTAP_SsMTAPII_like_MTIP"/>
    <property type="match status" value="1"/>
</dbReference>
<dbReference type="InterPro" id="IPR035994">
    <property type="entry name" value="Nucleoside_phosphorylase_sf"/>
</dbReference>
<reference evidence="5 6" key="1">
    <citation type="submission" date="2024-11" db="EMBL/GenBank/DDBJ databases">
        <authorList>
            <person name="Mikucki A.G."/>
            <person name="Kahler C.M."/>
        </authorList>
    </citation>
    <scope>NUCLEOTIDE SEQUENCE [LARGE SCALE GENOMIC DNA]</scope>
    <source>
        <strain evidence="5 6">EXNM717</strain>
    </source>
</reference>
<dbReference type="SUPFAM" id="SSF53167">
    <property type="entry name" value="Purine and uridine phosphorylases"/>
    <property type="match status" value="1"/>
</dbReference>
<dbReference type="HAMAP" id="MF_01963">
    <property type="entry name" value="MTAP"/>
    <property type="match status" value="1"/>
</dbReference>
<comment type="pathway">
    <text evidence="3">Purine metabolism; purine nucleoside salvage.</text>
</comment>
<dbReference type="Pfam" id="PF01048">
    <property type="entry name" value="PNP_UDP_1"/>
    <property type="match status" value="1"/>
</dbReference>
<dbReference type="InterPro" id="IPR010044">
    <property type="entry name" value="MTAP"/>
</dbReference>
<comment type="subunit">
    <text evidence="3">Homohexamer. Dimer of a homotrimer.</text>
</comment>
<comment type="miscellaneous">
    <text evidence="3">Although this enzyme belongs to the family of MTA phosphorylases based on sequence homology, it lacks several conserved amino acids in the substrate binding pocket that confer specificity towards MTA.</text>
</comment>
<evidence type="ECO:0000313" key="6">
    <source>
        <dbReference type="Proteomes" id="UP001621964"/>
    </source>
</evidence>
<comment type="function">
    <text evidence="3">Purine nucleoside phosphorylase involved in purine salvage.</text>
</comment>
<proteinExistence type="inferred from homology"/>
<dbReference type="EC" id="2.4.2.1" evidence="3"/>
<dbReference type="InterPro" id="IPR000845">
    <property type="entry name" value="Nucleoside_phosphorylase_d"/>
</dbReference>
<evidence type="ECO:0000313" key="5">
    <source>
        <dbReference type="EMBL" id="MFK7641460.1"/>
    </source>
</evidence>
<keyword evidence="1 3" id="KW-0328">Glycosyltransferase</keyword>
<dbReference type="NCBIfam" id="NF006599">
    <property type="entry name" value="PRK09136.1"/>
    <property type="match status" value="1"/>
</dbReference>
<sequence>MLAIIGGSGLARLPELTITDRRIVRTPYGLTSSPILFGRLGGLDIVFLARHGFGHTIAPHEINYRANIWALHSIGAENIIAVSAVTSINRELENGSLVMPHDLIDYTHGRKSTFFEGQEQAVVHTDFACPYSAELRTTLLEHVGSHGTYVYSEAVYGCTQGPRLATHAEVRRYRNDGVDVLGMTGMPEAVLARELNIGYAHFCGIIGMSCITNNGNGRPDFCQTESHQAIEKIRRLLIDL</sequence>
<name>A0ABW8Q1M8_9NEIS</name>
<organism evidence="5 6">
    <name type="scientific">Neisseria oralis</name>
    <dbReference type="NCBI Taxonomy" id="1107316"/>
    <lineage>
        <taxon>Bacteria</taxon>
        <taxon>Pseudomonadati</taxon>
        <taxon>Pseudomonadota</taxon>
        <taxon>Betaproteobacteria</taxon>
        <taxon>Neisseriales</taxon>
        <taxon>Neisseriaceae</taxon>
        <taxon>Neisseria</taxon>
    </lineage>
</organism>
<feature type="binding site" evidence="3">
    <location>
        <position position="8"/>
    </location>
    <ligand>
        <name>phosphate</name>
        <dbReference type="ChEBI" id="CHEBI:43474"/>
    </ligand>
</feature>
<comment type="similarity">
    <text evidence="3">Belongs to the PNP/MTAP phosphorylase family. MTAP subfamily.</text>
</comment>
<keyword evidence="2 3" id="KW-0808">Transferase</keyword>
<keyword evidence="6" id="KW-1185">Reference proteome</keyword>
<comment type="caution">
    <text evidence="3">Lacks conserved residue(s) required for the propagation of feature annotation.</text>
</comment>
<keyword evidence="3" id="KW-0660">Purine salvage</keyword>
<dbReference type="GO" id="GO:0016757">
    <property type="term" value="F:glycosyltransferase activity"/>
    <property type="evidence" value="ECO:0007669"/>
    <property type="project" value="UniProtKB-KW"/>
</dbReference>
<accession>A0ABW8Q1M8</accession>